<dbReference type="Pfam" id="PF14617">
    <property type="entry name" value="CMS1"/>
    <property type="match status" value="1"/>
</dbReference>
<comment type="caution">
    <text evidence="2">The sequence shown here is derived from an EMBL/GenBank/DDBJ whole genome shotgun (WGS) entry which is preliminary data.</text>
</comment>
<keyword evidence="3" id="KW-1185">Reference proteome</keyword>
<evidence type="ECO:0000313" key="3">
    <source>
        <dbReference type="Proteomes" id="UP001309876"/>
    </source>
</evidence>
<name>A0AAN7SY27_9EURO</name>
<dbReference type="GO" id="GO:0005634">
    <property type="term" value="C:nucleus"/>
    <property type="evidence" value="ECO:0007669"/>
    <property type="project" value="TreeGrafter"/>
</dbReference>
<dbReference type="EMBL" id="JAVRRJ010000005">
    <property type="protein sequence ID" value="KAK5084527.1"/>
    <property type="molecule type" value="Genomic_DNA"/>
</dbReference>
<feature type="compositionally biased region" description="Polar residues" evidence="1">
    <location>
        <begin position="22"/>
        <end position="35"/>
    </location>
</feature>
<dbReference type="RefSeq" id="XP_064751822.1">
    <property type="nucleotide sequence ID" value="XM_064902143.1"/>
</dbReference>
<dbReference type="GO" id="GO:0030686">
    <property type="term" value="C:90S preribosome"/>
    <property type="evidence" value="ECO:0007669"/>
    <property type="project" value="TreeGrafter"/>
</dbReference>
<dbReference type="Proteomes" id="UP001309876">
    <property type="component" value="Unassembled WGS sequence"/>
</dbReference>
<protein>
    <submittedName>
        <fullName evidence="2">Protein cms1</fullName>
    </submittedName>
</protein>
<gene>
    <name evidence="2" type="primary">cms1</name>
    <name evidence="2" type="ORF">LTR05_005605</name>
</gene>
<dbReference type="AlphaFoldDB" id="A0AAN7SY27"/>
<dbReference type="PANTHER" id="PTHR24030">
    <property type="entry name" value="PROTEIN CMSS1"/>
    <property type="match status" value="1"/>
</dbReference>
<reference evidence="2 3" key="1">
    <citation type="submission" date="2023-08" db="EMBL/GenBank/DDBJ databases">
        <title>Black Yeasts Isolated from many extreme environments.</title>
        <authorList>
            <person name="Coleine C."/>
            <person name="Stajich J.E."/>
            <person name="Selbmann L."/>
        </authorList>
    </citation>
    <scope>NUCLEOTIDE SEQUENCE [LARGE SCALE GENOMIC DNA]</scope>
    <source>
        <strain evidence="2 3">CCFEE 5910</strain>
    </source>
</reference>
<sequence>MSRTKRRGGFTGTDRHKRQKSTPKQSLDRQISNRPEQTEFERSVATLNPEDLAARFTKAIQKHKGDLSTIELEDQSVPAKAFRNTTAFAEPRVVQNLAQFLEQNTAGGADELKTCQEKASPHTLLVTLSAIRTTDLVRAVRGYGSEDNKIAKLFAKNKLNEMVDYVQKTQFGIGAGTGKRIEDLIARDVLKIDKLRRVVVDASYTDEKKNTIFEDRVAFSQLLSLLNLELLKLRLFSGDTELLVF</sequence>
<dbReference type="InterPro" id="IPR032704">
    <property type="entry name" value="Cms1"/>
</dbReference>
<accession>A0AAN7SY27</accession>
<evidence type="ECO:0000313" key="2">
    <source>
        <dbReference type="EMBL" id="KAK5084527.1"/>
    </source>
</evidence>
<dbReference type="GeneID" id="90027490"/>
<proteinExistence type="predicted"/>
<feature type="region of interest" description="Disordered" evidence="1">
    <location>
        <begin position="1"/>
        <end position="42"/>
    </location>
</feature>
<organism evidence="2 3">
    <name type="scientific">Lithohypha guttulata</name>
    <dbReference type="NCBI Taxonomy" id="1690604"/>
    <lineage>
        <taxon>Eukaryota</taxon>
        <taxon>Fungi</taxon>
        <taxon>Dikarya</taxon>
        <taxon>Ascomycota</taxon>
        <taxon>Pezizomycotina</taxon>
        <taxon>Eurotiomycetes</taxon>
        <taxon>Chaetothyriomycetidae</taxon>
        <taxon>Chaetothyriales</taxon>
        <taxon>Trichomeriaceae</taxon>
        <taxon>Lithohypha</taxon>
    </lineage>
</organism>
<evidence type="ECO:0000256" key="1">
    <source>
        <dbReference type="SAM" id="MobiDB-lite"/>
    </source>
</evidence>
<dbReference type="PANTHER" id="PTHR24030:SF0">
    <property type="entry name" value="PROTEIN CMSS1"/>
    <property type="match status" value="1"/>
</dbReference>